<protein>
    <submittedName>
        <fullName evidence="3">Serine protease</fullName>
    </submittedName>
</protein>
<evidence type="ECO:0000256" key="2">
    <source>
        <dbReference type="SAM" id="SignalP"/>
    </source>
</evidence>
<keyword evidence="3" id="KW-0645">Protease</keyword>
<keyword evidence="2" id="KW-0732">Signal</keyword>
<organism evidence="3 4">
    <name type="scientific">Luteolibacter arcticus</name>
    <dbReference type="NCBI Taxonomy" id="1581411"/>
    <lineage>
        <taxon>Bacteria</taxon>
        <taxon>Pseudomonadati</taxon>
        <taxon>Verrucomicrobiota</taxon>
        <taxon>Verrucomicrobiia</taxon>
        <taxon>Verrucomicrobiales</taxon>
        <taxon>Verrucomicrobiaceae</taxon>
        <taxon>Luteolibacter</taxon>
    </lineage>
</organism>
<feature type="chain" id="PRO_5046547090" evidence="2">
    <location>
        <begin position="19"/>
        <end position="293"/>
    </location>
</feature>
<dbReference type="GO" id="GO:0006508">
    <property type="term" value="P:proteolysis"/>
    <property type="evidence" value="ECO:0007669"/>
    <property type="project" value="UniProtKB-KW"/>
</dbReference>
<evidence type="ECO:0000256" key="1">
    <source>
        <dbReference type="SAM" id="MobiDB-lite"/>
    </source>
</evidence>
<comment type="caution">
    <text evidence="3">The sequence shown here is derived from an EMBL/GenBank/DDBJ whole genome shotgun (WGS) entry which is preliminary data.</text>
</comment>
<evidence type="ECO:0000313" key="4">
    <source>
        <dbReference type="Proteomes" id="UP001320876"/>
    </source>
</evidence>
<accession>A0ABT3GJU6</accession>
<gene>
    <name evidence="3" type="ORF">OKA05_14580</name>
</gene>
<dbReference type="InterPro" id="IPR009003">
    <property type="entry name" value="Peptidase_S1_PA"/>
</dbReference>
<proteinExistence type="predicted"/>
<feature type="compositionally biased region" description="Basic and acidic residues" evidence="1">
    <location>
        <begin position="267"/>
        <end position="293"/>
    </location>
</feature>
<feature type="region of interest" description="Disordered" evidence="1">
    <location>
        <begin position="265"/>
        <end position="293"/>
    </location>
</feature>
<dbReference type="Gene3D" id="2.40.10.120">
    <property type="match status" value="1"/>
</dbReference>
<dbReference type="Proteomes" id="UP001320876">
    <property type="component" value="Unassembled WGS sequence"/>
</dbReference>
<sequence>MFRTIVLALAATTALASASTAELRDTAKKLSAEHKDAVVWLSVLAKTSMSADGDVPAQIKSALAAQEKEEKSEVTGTIIDASGLIVTALGGLDKSSMVDGQTVNTPMGPIKLKSNSEIKEVKVITADGSEVPADLVLKDEDLGLAFIKVRMDSEEAKGIEFKAINLADSAKGEVLDECIALGRLDESLNREASLLTTEISGITTRPRTFYRVATDAIGCPIYLANGKLLGVSVLRNPKGNSSRTGQIQISPVILPAADIAKVAAQAKDAKPAEPAKAEEKPAEEKPAEEKAGE</sequence>
<dbReference type="RefSeq" id="WP_264487898.1">
    <property type="nucleotide sequence ID" value="NZ_JAPDDT010000005.1"/>
</dbReference>
<name>A0ABT3GJU6_9BACT</name>
<dbReference type="GO" id="GO:0008233">
    <property type="term" value="F:peptidase activity"/>
    <property type="evidence" value="ECO:0007669"/>
    <property type="project" value="UniProtKB-KW"/>
</dbReference>
<feature type="signal peptide" evidence="2">
    <location>
        <begin position="1"/>
        <end position="18"/>
    </location>
</feature>
<keyword evidence="3" id="KW-0378">Hydrolase</keyword>
<dbReference type="Pfam" id="PF13365">
    <property type="entry name" value="Trypsin_2"/>
    <property type="match status" value="1"/>
</dbReference>
<dbReference type="SUPFAM" id="SSF50494">
    <property type="entry name" value="Trypsin-like serine proteases"/>
    <property type="match status" value="1"/>
</dbReference>
<dbReference type="EMBL" id="JAPDDT010000005">
    <property type="protein sequence ID" value="MCW1923790.1"/>
    <property type="molecule type" value="Genomic_DNA"/>
</dbReference>
<keyword evidence="4" id="KW-1185">Reference proteome</keyword>
<evidence type="ECO:0000313" key="3">
    <source>
        <dbReference type="EMBL" id="MCW1923790.1"/>
    </source>
</evidence>
<reference evidence="3 4" key="1">
    <citation type="submission" date="2022-10" db="EMBL/GenBank/DDBJ databases">
        <title>Luteolibacter arcticus strain CCTCC AB 2014275, whole genome shotgun sequencing project.</title>
        <authorList>
            <person name="Zhao G."/>
            <person name="Shen L."/>
        </authorList>
    </citation>
    <scope>NUCLEOTIDE SEQUENCE [LARGE SCALE GENOMIC DNA]</scope>
    <source>
        <strain evidence="3 4">CCTCC AB 2014275</strain>
    </source>
</reference>